<feature type="non-terminal residue" evidence="2">
    <location>
        <position position="1"/>
    </location>
</feature>
<feature type="non-terminal residue" evidence="2">
    <location>
        <position position="136"/>
    </location>
</feature>
<evidence type="ECO:0000313" key="3">
    <source>
        <dbReference type="Proteomes" id="UP000485058"/>
    </source>
</evidence>
<reference evidence="2 3" key="1">
    <citation type="submission" date="2020-02" db="EMBL/GenBank/DDBJ databases">
        <title>Draft genome sequence of Haematococcus lacustris strain NIES-144.</title>
        <authorList>
            <person name="Morimoto D."/>
            <person name="Nakagawa S."/>
            <person name="Yoshida T."/>
            <person name="Sawayama S."/>
        </authorList>
    </citation>
    <scope>NUCLEOTIDE SEQUENCE [LARGE SCALE GENOMIC DNA]</scope>
    <source>
        <strain evidence="2 3">NIES-144</strain>
    </source>
</reference>
<dbReference type="AlphaFoldDB" id="A0A6A0AF45"/>
<proteinExistence type="predicted"/>
<dbReference type="EMBL" id="BLLF01005223">
    <property type="protein sequence ID" value="GFH30901.1"/>
    <property type="molecule type" value="Genomic_DNA"/>
</dbReference>
<comment type="caution">
    <text evidence="2">The sequence shown here is derived from an EMBL/GenBank/DDBJ whole genome shotgun (WGS) entry which is preliminary data.</text>
</comment>
<evidence type="ECO:0000256" key="1">
    <source>
        <dbReference type="SAM" id="MobiDB-lite"/>
    </source>
</evidence>
<evidence type="ECO:0000313" key="2">
    <source>
        <dbReference type="EMBL" id="GFH30901.1"/>
    </source>
</evidence>
<sequence>MPDYYRAFMRVFKDAKTGQVVLRFHKTDIVKVSQSGEVTLNTGGYLTATTQMAMNDALGFIEYKVRSYHHDAYSGSGSAWEVQGPGGSQRYADNMTLPAGPSPQAAKARADKVLKELTQMLARFSQGNLPADTHTT</sequence>
<organism evidence="2 3">
    <name type="scientific">Haematococcus lacustris</name>
    <name type="common">Green alga</name>
    <name type="synonym">Haematococcus pluvialis</name>
    <dbReference type="NCBI Taxonomy" id="44745"/>
    <lineage>
        <taxon>Eukaryota</taxon>
        <taxon>Viridiplantae</taxon>
        <taxon>Chlorophyta</taxon>
        <taxon>core chlorophytes</taxon>
        <taxon>Chlorophyceae</taxon>
        <taxon>CS clade</taxon>
        <taxon>Chlamydomonadales</taxon>
        <taxon>Haematococcaceae</taxon>
        <taxon>Haematococcus</taxon>
    </lineage>
</organism>
<feature type="region of interest" description="Disordered" evidence="1">
    <location>
        <begin position="78"/>
        <end position="105"/>
    </location>
</feature>
<name>A0A6A0AF45_HAELA</name>
<keyword evidence="3" id="KW-1185">Reference proteome</keyword>
<protein>
    <submittedName>
        <fullName evidence="2">RING-type domain-containing protein</fullName>
    </submittedName>
</protein>
<accession>A0A6A0AF45</accession>
<gene>
    <name evidence="2" type="ORF">HaLaN_29835</name>
</gene>
<dbReference type="Proteomes" id="UP000485058">
    <property type="component" value="Unassembled WGS sequence"/>
</dbReference>